<dbReference type="InterPro" id="IPR021858">
    <property type="entry name" value="Fun_TF"/>
</dbReference>
<keyword evidence="5" id="KW-0539">Nucleus</keyword>
<keyword evidence="3" id="KW-0238">DNA-binding</keyword>
<evidence type="ECO:0000259" key="7">
    <source>
        <dbReference type="PROSITE" id="PS50048"/>
    </source>
</evidence>
<dbReference type="PANTHER" id="PTHR37534">
    <property type="entry name" value="TRANSCRIPTIONAL ACTIVATOR PROTEIN UGA3"/>
    <property type="match status" value="1"/>
</dbReference>
<dbReference type="Gene3D" id="4.10.240.10">
    <property type="entry name" value="Zn(2)-C6 fungal-type DNA-binding domain"/>
    <property type="match status" value="1"/>
</dbReference>
<dbReference type="GO" id="GO:0008270">
    <property type="term" value="F:zinc ion binding"/>
    <property type="evidence" value="ECO:0007669"/>
    <property type="project" value="InterPro"/>
</dbReference>
<dbReference type="CDD" id="cd00067">
    <property type="entry name" value="GAL4"/>
    <property type="match status" value="1"/>
</dbReference>
<keyword evidence="4" id="KW-0804">Transcription</keyword>
<dbReference type="PANTHER" id="PTHR37534:SF43">
    <property type="entry name" value="FINGER DOMAIN PROTEIN, PUTATIVE (AFU_ORTHOLOGUE AFUA_1G01850)-RELATED"/>
    <property type="match status" value="1"/>
</dbReference>
<dbReference type="GO" id="GO:0005634">
    <property type="term" value="C:nucleus"/>
    <property type="evidence" value="ECO:0007669"/>
    <property type="project" value="UniProtKB-SubCell"/>
</dbReference>
<keyword evidence="2" id="KW-0805">Transcription regulation</keyword>
<feature type="region of interest" description="Disordered" evidence="6">
    <location>
        <begin position="47"/>
        <end position="118"/>
    </location>
</feature>
<evidence type="ECO:0000313" key="9">
    <source>
        <dbReference type="Proteomes" id="UP000191285"/>
    </source>
</evidence>
<dbReference type="Proteomes" id="UP000191285">
    <property type="component" value="Unassembled WGS sequence"/>
</dbReference>
<organism evidence="8 9">
    <name type="scientific">Penicillium steckii</name>
    <dbReference type="NCBI Taxonomy" id="303698"/>
    <lineage>
        <taxon>Eukaryota</taxon>
        <taxon>Fungi</taxon>
        <taxon>Dikarya</taxon>
        <taxon>Ascomycota</taxon>
        <taxon>Pezizomycotina</taxon>
        <taxon>Eurotiomycetes</taxon>
        <taxon>Eurotiomycetidae</taxon>
        <taxon>Eurotiales</taxon>
        <taxon>Aspergillaceae</taxon>
        <taxon>Penicillium</taxon>
    </lineage>
</organism>
<name>A0A1V6T6M4_9EURO</name>
<evidence type="ECO:0000256" key="1">
    <source>
        <dbReference type="ARBA" id="ARBA00004123"/>
    </source>
</evidence>
<dbReference type="GO" id="GO:0045944">
    <property type="term" value="P:positive regulation of transcription by RNA polymerase II"/>
    <property type="evidence" value="ECO:0007669"/>
    <property type="project" value="TreeGrafter"/>
</dbReference>
<proteinExistence type="predicted"/>
<evidence type="ECO:0000313" key="8">
    <source>
        <dbReference type="EMBL" id="OQE21962.1"/>
    </source>
</evidence>
<dbReference type="InterPro" id="IPR036864">
    <property type="entry name" value="Zn2-C6_fun-type_DNA-bd_sf"/>
</dbReference>
<feature type="compositionally biased region" description="Basic and acidic residues" evidence="6">
    <location>
        <begin position="70"/>
        <end position="86"/>
    </location>
</feature>
<dbReference type="Pfam" id="PF00172">
    <property type="entry name" value="Zn_clus"/>
    <property type="match status" value="1"/>
</dbReference>
<gene>
    <name evidence="8" type="ORF">PENSTE_c011G06004</name>
</gene>
<sequence length="540" mass="60166">MPPDRQPRTTRIVRVRTGCWTCRRRKKKCDEVRPICGGCSRNELGCSWPTTIPGRRNSGPENESAIVSADGRRFSLPDTVDEHEAIKFSTSPSSRRQSSVSSNGSPSVSASDEPDELAPMNESIDRRHSTGGSSDISLIQRAPFGNVVPRTMSMLPGYDPESYQLLSHYLSTTADCMANGSTPINPFLVQIVPLAFSSDLLLQLVITQSAAHRAFRRRDDTDAVAHSHYSKAIKLFRHGVTEFIEGKEPNPLMLLVGALLMCFTETAKGDMTGTIFDHLSAANTLLVKLLAQSDTAVPRELKDFVIEYYSYTATVSMISIDARLSGQLFLNLELEQRARELLQTQYVGNLCGCWLELLLLIPCIFDLGRQWMMEDTPAIVPTADDMAMFASIQAQILRWSPYPFVVAEVYLAGLIFQQAMLIYLYTSLGSYEHTTDGIYNGLIQTAVTEAMAYLLELSPEARINSGLCWPIAVVGSCLVKPEQQECLRTRLVAMATHFGLGNMQRTLLLLEVMWQLPQTEAGPWNICRTMQQKQIWISFA</sequence>
<dbReference type="EMBL" id="MLKD01000011">
    <property type="protein sequence ID" value="OQE21962.1"/>
    <property type="molecule type" value="Genomic_DNA"/>
</dbReference>
<dbReference type="GO" id="GO:0000976">
    <property type="term" value="F:transcription cis-regulatory region binding"/>
    <property type="evidence" value="ECO:0007669"/>
    <property type="project" value="TreeGrafter"/>
</dbReference>
<evidence type="ECO:0000256" key="6">
    <source>
        <dbReference type="SAM" id="MobiDB-lite"/>
    </source>
</evidence>
<evidence type="ECO:0000256" key="5">
    <source>
        <dbReference type="ARBA" id="ARBA00023242"/>
    </source>
</evidence>
<dbReference type="SUPFAM" id="SSF57701">
    <property type="entry name" value="Zn2/Cys6 DNA-binding domain"/>
    <property type="match status" value="1"/>
</dbReference>
<dbReference type="OrthoDB" id="187139at2759"/>
<dbReference type="Pfam" id="PF11951">
    <property type="entry name" value="Fungal_trans_2"/>
    <property type="match status" value="1"/>
</dbReference>
<comment type="subcellular location">
    <subcellularLocation>
        <location evidence="1">Nucleus</location>
    </subcellularLocation>
</comment>
<evidence type="ECO:0000256" key="4">
    <source>
        <dbReference type="ARBA" id="ARBA00023163"/>
    </source>
</evidence>
<comment type="caution">
    <text evidence="8">The sequence shown here is derived from an EMBL/GenBank/DDBJ whole genome shotgun (WGS) entry which is preliminary data.</text>
</comment>
<dbReference type="GO" id="GO:0000981">
    <property type="term" value="F:DNA-binding transcription factor activity, RNA polymerase II-specific"/>
    <property type="evidence" value="ECO:0007669"/>
    <property type="project" value="InterPro"/>
</dbReference>
<evidence type="ECO:0000256" key="2">
    <source>
        <dbReference type="ARBA" id="ARBA00023015"/>
    </source>
</evidence>
<evidence type="ECO:0000256" key="3">
    <source>
        <dbReference type="ARBA" id="ARBA00023125"/>
    </source>
</evidence>
<dbReference type="AlphaFoldDB" id="A0A1V6T6M4"/>
<reference evidence="9" key="1">
    <citation type="journal article" date="2017" name="Nat. Microbiol.">
        <title>Global analysis of biosynthetic gene clusters reveals vast potential of secondary metabolite production in Penicillium species.</title>
        <authorList>
            <person name="Nielsen J.C."/>
            <person name="Grijseels S."/>
            <person name="Prigent S."/>
            <person name="Ji B."/>
            <person name="Dainat J."/>
            <person name="Nielsen K.F."/>
            <person name="Frisvad J.C."/>
            <person name="Workman M."/>
            <person name="Nielsen J."/>
        </authorList>
    </citation>
    <scope>NUCLEOTIDE SEQUENCE [LARGE SCALE GENOMIC DNA]</scope>
    <source>
        <strain evidence="9">IBT 24891</strain>
    </source>
</reference>
<accession>A0A1V6T6M4</accession>
<dbReference type="InterPro" id="IPR001138">
    <property type="entry name" value="Zn2Cys6_DnaBD"/>
</dbReference>
<dbReference type="STRING" id="303698.A0A1V6T6M4"/>
<keyword evidence="9" id="KW-1185">Reference proteome</keyword>
<dbReference type="PROSITE" id="PS50048">
    <property type="entry name" value="ZN2_CY6_FUNGAL_2"/>
    <property type="match status" value="1"/>
</dbReference>
<dbReference type="PROSITE" id="PS00463">
    <property type="entry name" value="ZN2_CY6_FUNGAL_1"/>
    <property type="match status" value="1"/>
</dbReference>
<protein>
    <recommendedName>
        <fullName evidence="7">Zn(2)-C6 fungal-type domain-containing protein</fullName>
    </recommendedName>
</protein>
<feature type="compositionally biased region" description="Low complexity" evidence="6">
    <location>
        <begin position="89"/>
        <end position="111"/>
    </location>
</feature>
<feature type="domain" description="Zn(2)-C6 fungal-type" evidence="7">
    <location>
        <begin position="18"/>
        <end position="48"/>
    </location>
</feature>
<dbReference type="SMART" id="SM00066">
    <property type="entry name" value="GAL4"/>
    <property type="match status" value="1"/>
</dbReference>